<dbReference type="Pfam" id="PF13302">
    <property type="entry name" value="Acetyltransf_3"/>
    <property type="match status" value="1"/>
</dbReference>
<keyword evidence="2" id="KW-0808">Transferase</keyword>
<dbReference type="AlphaFoldDB" id="A0A1K2F9R2"/>
<sequence>MMSAMPSLVTPVMSPGSLNAAPQPTLPIDDDLLLRPWLPSDAAAVARAFQDRAIQLWHLRKADSEDETLEWIEQWRRGWESEAACHWAVVDAGGDRVLGRVSLQSIILAGGQAEISYWTTPESRGQGVCSRAVARVSSWALEEAGFNRLELGHSTVNFASCRIAEKAGFALEGVRRQALLHADGWHDMHLHARVHEA</sequence>
<feature type="domain" description="N-acetyltransferase" evidence="1">
    <location>
        <begin position="32"/>
        <end position="191"/>
    </location>
</feature>
<dbReference type="EMBL" id="FPJO01000044">
    <property type="protein sequence ID" value="SFY44166.1"/>
    <property type="molecule type" value="Genomic_DNA"/>
</dbReference>
<dbReference type="PANTHER" id="PTHR43441">
    <property type="entry name" value="RIBOSOMAL-PROTEIN-SERINE ACETYLTRANSFERASE"/>
    <property type="match status" value="1"/>
</dbReference>
<dbReference type="PANTHER" id="PTHR43441:SF10">
    <property type="entry name" value="ACETYLTRANSFERASE"/>
    <property type="match status" value="1"/>
</dbReference>
<organism evidence="2 3">
    <name type="scientific">Streptomyces atratus</name>
    <dbReference type="NCBI Taxonomy" id="1893"/>
    <lineage>
        <taxon>Bacteria</taxon>
        <taxon>Bacillati</taxon>
        <taxon>Actinomycetota</taxon>
        <taxon>Actinomycetes</taxon>
        <taxon>Kitasatosporales</taxon>
        <taxon>Streptomycetaceae</taxon>
        <taxon>Streptomyces</taxon>
    </lineage>
</organism>
<gene>
    <name evidence="2" type="ORF">SAMN02787144_10445</name>
</gene>
<dbReference type="STRING" id="1893.SAMN02787144_10445"/>
<dbReference type="InterPro" id="IPR016181">
    <property type="entry name" value="Acyl_CoA_acyltransferase"/>
</dbReference>
<dbReference type="Gene3D" id="3.40.630.30">
    <property type="match status" value="1"/>
</dbReference>
<dbReference type="GO" id="GO:1990189">
    <property type="term" value="F:protein N-terminal-serine acetyltransferase activity"/>
    <property type="evidence" value="ECO:0007669"/>
    <property type="project" value="TreeGrafter"/>
</dbReference>
<accession>A0A1K2F9R2</accession>
<evidence type="ECO:0000259" key="1">
    <source>
        <dbReference type="PROSITE" id="PS51186"/>
    </source>
</evidence>
<dbReference type="Proteomes" id="UP000181909">
    <property type="component" value="Unassembled WGS sequence"/>
</dbReference>
<protein>
    <submittedName>
        <fullName evidence="2">Protein N-acetyltransferase, RimJ/RimL family</fullName>
    </submittedName>
</protein>
<evidence type="ECO:0000313" key="3">
    <source>
        <dbReference type="Proteomes" id="UP000181909"/>
    </source>
</evidence>
<dbReference type="PROSITE" id="PS51186">
    <property type="entry name" value="GNAT"/>
    <property type="match status" value="1"/>
</dbReference>
<name>A0A1K2F9R2_STRAR</name>
<proteinExistence type="predicted"/>
<dbReference type="SUPFAM" id="SSF55729">
    <property type="entry name" value="Acyl-CoA N-acyltransferases (Nat)"/>
    <property type="match status" value="1"/>
</dbReference>
<dbReference type="InterPro" id="IPR051908">
    <property type="entry name" value="Ribosomal_N-acetyltransferase"/>
</dbReference>
<reference evidence="2 3" key="1">
    <citation type="submission" date="2016-11" db="EMBL/GenBank/DDBJ databases">
        <authorList>
            <person name="Jaros S."/>
            <person name="Januszkiewicz K."/>
            <person name="Wedrychowicz H."/>
        </authorList>
    </citation>
    <scope>NUCLEOTIDE SEQUENCE [LARGE SCALE GENOMIC DNA]</scope>
    <source>
        <strain evidence="2 3">OK807</strain>
    </source>
</reference>
<dbReference type="InterPro" id="IPR000182">
    <property type="entry name" value="GNAT_dom"/>
</dbReference>
<dbReference type="GO" id="GO:0008999">
    <property type="term" value="F:protein-N-terminal-alanine acetyltransferase activity"/>
    <property type="evidence" value="ECO:0007669"/>
    <property type="project" value="TreeGrafter"/>
</dbReference>
<dbReference type="GO" id="GO:0005737">
    <property type="term" value="C:cytoplasm"/>
    <property type="evidence" value="ECO:0007669"/>
    <property type="project" value="TreeGrafter"/>
</dbReference>
<evidence type="ECO:0000313" key="2">
    <source>
        <dbReference type="EMBL" id="SFY44166.1"/>
    </source>
</evidence>